<dbReference type="Pfam" id="PF00171">
    <property type="entry name" value="Aldedh"/>
    <property type="match status" value="1"/>
</dbReference>
<proteinExistence type="inferred from homology"/>
<sequence length="490" mass="51871">MHTDRERRVLDAVHTGVFAAGNWRPAASGRTFEVVDPATELPLIAVADGGPTDAGAAFDAACAAQPDWAATAPRERAEILRRAFDGLVARTEELALLITLEMGKPLAQSRGEVAYAAEFLRWFSEQAAHIGGTYRPAPAGAQRLITHRQPVGPCLLITPWNFPLAMGTRKVGAAIAAGCTMVLKPAELTPLASFFLAEVLSEAGLPSGVLNVVTSSDAAALVAPILADSRLRKVSFTGSTEVGKILLRQAADTILRASMELGGNAPLIVFDDANLDDAVEGTMVAKMRNMGQSCVAANRLLVHESIAEEYVERLAERMAALRVGRGTEDGIEVGPLIDEKQRQKVAGLVQDAVTCGARPVTGGLMPGDRGYFYSPTVLVDVPATARIAQEEVFGPVAAITTFRGEDEALTLANQTRFGLVGYVFSRDISRAFRVAEALETGMVGINEGLVSNPAGPFGGVKQSGLGREGGDEGIEEYLSTKYMALALQQN</sequence>
<accession>A0A1I0Y242</accession>
<dbReference type="SUPFAM" id="SSF53720">
    <property type="entry name" value="ALDH-like"/>
    <property type="match status" value="1"/>
</dbReference>
<dbReference type="OrthoDB" id="6882680at2"/>
<dbReference type="STRING" id="490629.SAMN05216266_104186"/>
<dbReference type="PROSITE" id="PS00687">
    <property type="entry name" value="ALDEHYDE_DEHYDR_GLU"/>
    <property type="match status" value="1"/>
</dbReference>
<feature type="domain" description="Aldehyde dehydrogenase" evidence="5">
    <location>
        <begin position="23"/>
        <end position="482"/>
    </location>
</feature>
<dbReference type="InterPro" id="IPR016163">
    <property type="entry name" value="Ald_DH_C"/>
</dbReference>
<dbReference type="RefSeq" id="WP_091672128.1">
    <property type="nucleotide sequence ID" value="NZ_FOKG01000004.1"/>
</dbReference>
<dbReference type="Gene3D" id="3.40.309.10">
    <property type="entry name" value="Aldehyde Dehydrogenase, Chain A, domain 2"/>
    <property type="match status" value="1"/>
</dbReference>
<name>A0A1I0Y242_9PSEU</name>
<evidence type="ECO:0000256" key="4">
    <source>
        <dbReference type="RuleBase" id="RU003345"/>
    </source>
</evidence>
<dbReference type="GO" id="GO:0009450">
    <property type="term" value="P:gamma-aminobutyric acid catabolic process"/>
    <property type="evidence" value="ECO:0007669"/>
    <property type="project" value="TreeGrafter"/>
</dbReference>
<dbReference type="CDD" id="cd07103">
    <property type="entry name" value="ALDH_F5_SSADH_GabD"/>
    <property type="match status" value="1"/>
</dbReference>
<dbReference type="FunFam" id="3.40.309.10:FF:000004">
    <property type="entry name" value="Succinate-semialdehyde dehydrogenase I"/>
    <property type="match status" value="1"/>
</dbReference>
<evidence type="ECO:0000313" key="7">
    <source>
        <dbReference type="Proteomes" id="UP000243799"/>
    </source>
</evidence>
<dbReference type="InterPro" id="IPR016161">
    <property type="entry name" value="Ald_DH/histidinol_DH"/>
</dbReference>
<comment type="similarity">
    <text evidence="1 4">Belongs to the aldehyde dehydrogenase family.</text>
</comment>
<dbReference type="InterPro" id="IPR015590">
    <property type="entry name" value="Aldehyde_DH_dom"/>
</dbReference>
<evidence type="ECO:0000313" key="6">
    <source>
        <dbReference type="EMBL" id="SFB07375.1"/>
    </source>
</evidence>
<dbReference type="FunFam" id="3.40.605.10:FF:000007">
    <property type="entry name" value="NAD/NADP-dependent betaine aldehyde dehydrogenase"/>
    <property type="match status" value="1"/>
</dbReference>
<dbReference type="EMBL" id="FOKG01000004">
    <property type="protein sequence ID" value="SFB07375.1"/>
    <property type="molecule type" value="Genomic_DNA"/>
</dbReference>
<dbReference type="FunFam" id="3.40.605.10:FF:000026">
    <property type="entry name" value="Aldehyde dehydrogenase, putative"/>
    <property type="match status" value="1"/>
</dbReference>
<dbReference type="InterPro" id="IPR016162">
    <property type="entry name" value="Ald_DH_N"/>
</dbReference>
<evidence type="ECO:0000259" key="5">
    <source>
        <dbReference type="Pfam" id="PF00171"/>
    </source>
</evidence>
<evidence type="ECO:0000256" key="2">
    <source>
        <dbReference type="ARBA" id="ARBA00023002"/>
    </source>
</evidence>
<reference evidence="7" key="1">
    <citation type="submission" date="2016-10" db="EMBL/GenBank/DDBJ databases">
        <authorList>
            <person name="Varghese N."/>
            <person name="Submissions S."/>
        </authorList>
    </citation>
    <scope>NUCLEOTIDE SEQUENCE [LARGE SCALE GENOMIC DNA]</scope>
    <source>
        <strain evidence="7">CGMCC 4.3568</strain>
    </source>
</reference>
<dbReference type="Proteomes" id="UP000243799">
    <property type="component" value="Unassembled WGS sequence"/>
</dbReference>
<dbReference type="GO" id="GO:0004777">
    <property type="term" value="F:succinate-semialdehyde dehydrogenase (NAD+) activity"/>
    <property type="evidence" value="ECO:0007669"/>
    <property type="project" value="TreeGrafter"/>
</dbReference>
<dbReference type="PANTHER" id="PTHR43353:SF5">
    <property type="entry name" value="SUCCINATE-SEMIALDEHYDE DEHYDROGENASE, MITOCHONDRIAL"/>
    <property type="match status" value="1"/>
</dbReference>
<dbReference type="PANTHER" id="PTHR43353">
    <property type="entry name" value="SUCCINATE-SEMIALDEHYDE DEHYDROGENASE, MITOCHONDRIAL"/>
    <property type="match status" value="1"/>
</dbReference>
<keyword evidence="7" id="KW-1185">Reference proteome</keyword>
<protein>
    <submittedName>
        <fullName evidence="6">Succinate-semialdehyde dehydrogenase / glutarate-semialdehyde dehydrogenase</fullName>
    </submittedName>
</protein>
<dbReference type="InterPro" id="IPR050740">
    <property type="entry name" value="Aldehyde_DH_Superfamily"/>
</dbReference>
<gene>
    <name evidence="6" type="ORF">SAMN05216266_104186</name>
</gene>
<organism evidence="6 7">
    <name type="scientific">Amycolatopsis marina</name>
    <dbReference type="NCBI Taxonomy" id="490629"/>
    <lineage>
        <taxon>Bacteria</taxon>
        <taxon>Bacillati</taxon>
        <taxon>Actinomycetota</taxon>
        <taxon>Actinomycetes</taxon>
        <taxon>Pseudonocardiales</taxon>
        <taxon>Pseudonocardiaceae</taxon>
        <taxon>Amycolatopsis</taxon>
    </lineage>
</organism>
<evidence type="ECO:0000256" key="1">
    <source>
        <dbReference type="ARBA" id="ARBA00009986"/>
    </source>
</evidence>
<keyword evidence="2 4" id="KW-0560">Oxidoreductase</keyword>
<dbReference type="Gene3D" id="3.40.605.10">
    <property type="entry name" value="Aldehyde Dehydrogenase, Chain A, domain 1"/>
    <property type="match status" value="1"/>
</dbReference>
<dbReference type="AlphaFoldDB" id="A0A1I0Y242"/>
<evidence type="ECO:0000256" key="3">
    <source>
        <dbReference type="PROSITE-ProRule" id="PRU10007"/>
    </source>
</evidence>
<dbReference type="InterPro" id="IPR029510">
    <property type="entry name" value="Ald_DH_CS_GLU"/>
</dbReference>
<feature type="active site" evidence="3">
    <location>
        <position position="260"/>
    </location>
</feature>